<comment type="caution">
    <text evidence="2">The sequence shown here is derived from an EMBL/GenBank/DDBJ whole genome shotgun (WGS) entry which is preliminary data.</text>
</comment>
<gene>
    <name evidence="2" type="ORF">Pmani_005896</name>
</gene>
<feature type="chain" id="PRO_5041956662" evidence="1">
    <location>
        <begin position="22"/>
        <end position="211"/>
    </location>
</feature>
<keyword evidence="3" id="KW-1185">Reference proteome</keyword>
<evidence type="ECO:0000313" key="3">
    <source>
        <dbReference type="Proteomes" id="UP001292094"/>
    </source>
</evidence>
<protein>
    <submittedName>
        <fullName evidence="2">Uncharacterized protein</fullName>
    </submittedName>
</protein>
<evidence type="ECO:0000256" key="1">
    <source>
        <dbReference type="SAM" id="SignalP"/>
    </source>
</evidence>
<dbReference type="EMBL" id="JAWZYT010000445">
    <property type="protein sequence ID" value="KAK4323402.1"/>
    <property type="molecule type" value="Genomic_DNA"/>
</dbReference>
<feature type="signal peptide" evidence="1">
    <location>
        <begin position="1"/>
        <end position="21"/>
    </location>
</feature>
<sequence>MKTVACVLTVAVAVGLVAVKANPWLYCNDETNINQSNRTLRHLVAMVCTADNNNCFHKVDECANLAILTSENTNNLEGFKLELAALKESLPSCVESLHIPNVTLSKLPETPTSDADIEHVCEVPMNDVWKQVLHNTDPMVYLMKCMMEENGKRHPHNSLMVLKSIPATKPEDNYMGNLSTYRDAFRRTMRKPFRNTTTRRITTYMKTDISE</sequence>
<evidence type="ECO:0000313" key="2">
    <source>
        <dbReference type="EMBL" id="KAK4323402.1"/>
    </source>
</evidence>
<reference evidence="2" key="1">
    <citation type="submission" date="2023-11" db="EMBL/GenBank/DDBJ databases">
        <title>Genome assemblies of two species of porcelain crab, Petrolisthes cinctipes and Petrolisthes manimaculis (Anomura: Porcellanidae).</title>
        <authorList>
            <person name="Angst P."/>
        </authorList>
    </citation>
    <scope>NUCLEOTIDE SEQUENCE</scope>
    <source>
        <strain evidence="2">PB745_02</strain>
        <tissue evidence="2">Gill</tissue>
    </source>
</reference>
<accession>A0AAE1UH18</accession>
<proteinExistence type="predicted"/>
<dbReference type="Proteomes" id="UP001292094">
    <property type="component" value="Unassembled WGS sequence"/>
</dbReference>
<keyword evidence="1" id="KW-0732">Signal</keyword>
<dbReference type="AlphaFoldDB" id="A0AAE1UH18"/>
<name>A0AAE1UH18_9EUCA</name>
<organism evidence="2 3">
    <name type="scientific">Petrolisthes manimaculis</name>
    <dbReference type="NCBI Taxonomy" id="1843537"/>
    <lineage>
        <taxon>Eukaryota</taxon>
        <taxon>Metazoa</taxon>
        <taxon>Ecdysozoa</taxon>
        <taxon>Arthropoda</taxon>
        <taxon>Crustacea</taxon>
        <taxon>Multicrustacea</taxon>
        <taxon>Malacostraca</taxon>
        <taxon>Eumalacostraca</taxon>
        <taxon>Eucarida</taxon>
        <taxon>Decapoda</taxon>
        <taxon>Pleocyemata</taxon>
        <taxon>Anomura</taxon>
        <taxon>Galatheoidea</taxon>
        <taxon>Porcellanidae</taxon>
        <taxon>Petrolisthes</taxon>
    </lineage>
</organism>